<proteinExistence type="predicted"/>
<dbReference type="EMBL" id="QGGH01000002">
    <property type="protein sequence ID" value="PWJ93107.1"/>
    <property type="molecule type" value="Genomic_DNA"/>
</dbReference>
<accession>A0A8E2WFY3</accession>
<name>A0A8E2WFY3_RHILI</name>
<evidence type="ECO:0000313" key="1">
    <source>
        <dbReference type="EMBL" id="PWJ93107.1"/>
    </source>
</evidence>
<evidence type="ECO:0000313" key="2">
    <source>
        <dbReference type="Proteomes" id="UP000245631"/>
    </source>
</evidence>
<comment type="caution">
    <text evidence="1">The sequence shown here is derived from an EMBL/GenBank/DDBJ whole genome shotgun (WGS) entry which is preliminary data.</text>
</comment>
<gene>
    <name evidence="1" type="ORF">C8D77_102886</name>
</gene>
<dbReference type="Proteomes" id="UP000245631">
    <property type="component" value="Unassembled WGS sequence"/>
</dbReference>
<dbReference type="AlphaFoldDB" id="A0A8E2WFY3"/>
<protein>
    <submittedName>
        <fullName evidence="1">Uncharacterized protein</fullName>
    </submittedName>
</protein>
<reference evidence="1 2" key="1">
    <citation type="submission" date="2018-05" db="EMBL/GenBank/DDBJ databases">
        <title>Genomic Encyclopedia of Type Strains, Phase IV (KMG-IV): sequencing the most valuable type-strain genomes for metagenomic binning, comparative biology and taxonomic classification.</title>
        <authorList>
            <person name="Goeker M."/>
        </authorList>
    </citation>
    <scope>NUCLEOTIDE SEQUENCE [LARGE SCALE GENOMIC DNA]</scope>
    <source>
        <strain evidence="1 2">DSM 2626</strain>
    </source>
</reference>
<organism evidence="1 2">
    <name type="scientific">Rhizobium loti</name>
    <name type="common">Mesorhizobium loti</name>
    <dbReference type="NCBI Taxonomy" id="381"/>
    <lineage>
        <taxon>Bacteria</taxon>
        <taxon>Pseudomonadati</taxon>
        <taxon>Pseudomonadota</taxon>
        <taxon>Alphaproteobacteria</taxon>
        <taxon>Hyphomicrobiales</taxon>
        <taxon>Phyllobacteriaceae</taxon>
        <taxon>Mesorhizobium</taxon>
    </lineage>
</organism>
<sequence length="37" mass="3941">MSASLTWPITPSEKSVAMRSAQNYAEAVMVPESKGEG</sequence>